<evidence type="ECO:0000313" key="1">
    <source>
        <dbReference type="EMBL" id="GAA2638763.1"/>
    </source>
</evidence>
<proteinExistence type="predicted"/>
<keyword evidence="2" id="KW-1185">Reference proteome</keyword>
<reference evidence="2" key="1">
    <citation type="journal article" date="2019" name="Int. J. Syst. Evol. Microbiol.">
        <title>The Global Catalogue of Microorganisms (GCM) 10K type strain sequencing project: providing services to taxonomists for standard genome sequencing and annotation.</title>
        <authorList>
            <consortium name="The Broad Institute Genomics Platform"/>
            <consortium name="The Broad Institute Genome Sequencing Center for Infectious Disease"/>
            <person name="Wu L."/>
            <person name="Ma J."/>
        </authorList>
    </citation>
    <scope>NUCLEOTIDE SEQUENCE [LARGE SCALE GENOMIC DNA]</scope>
    <source>
        <strain evidence="2">JCM 6833</strain>
    </source>
</reference>
<organism evidence="1 2">
    <name type="scientific">Actinomadura fulvescens</name>
    <dbReference type="NCBI Taxonomy" id="46160"/>
    <lineage>
        <taxon>Bacteria</taxon>
        <taxon>Bacillati</taxon>
        <taxon>Actinomycetota</taxon>
        <taxon>Actinomycetes</taxon>
        <taxon>Streptosporangiales</taxon>
        <taxon>Thermomonosporaceae</taxon>
        <taxon>Actinomadura</taxon>
    </lineage>
</organism>
<sequence length="78" mass="8798">MSLEFLGKDPDSDDGQSPTVWVDREADVYVIRGWQIADAETRAVVGDDPPGELTMRFPRRMMRFFEEVNGDGQGTHVP</sequence>
<dbReference type="EMBL" id="BAAATD010000026">
    <property type="protein sequence ID" value="GAA2638763.1"/>
    <property type="molecule type" value="Genomic_DNA"/>
</dbReference>
<gene>
    <name evidence="1" type="ORF">GCM10010411_93520</name>
</gene>
<comment type="caution">
    <text evidence="1">The sequence shown here is derived from an EMBL/GenBank/DDBJ whole genome shotgun (WGS) entry which is preliminary data.</text>
</comment>
<evidence type="ECO:0008006" key="3">
    <source>
        <dbReference type="Google" id="ProtNLM"/>
    </source>
</evidence>
<dbReference type="RefSeq" id="WP_344549257.1">
    <property type="nucleotide sequence ID" value="NZ_BAAATD010000026.1"/>
</dbReference>
<dbReference type="Proteomes" id="UP001501509">
    <property type="component" value="Unassembled WGS sequence"/>
</dbReference>
<name>A0ABP6DBN5_9ACTN</name>
<accession>A0ABP6DBN5</accession>
<protein>
    <recommendedName>
        <fullName evidence="3">DUF397 domain-containing protein</fullName>
    </recommendedName>
</protein>
<evidence type="ECO:0000313" key="2">
    <source>
        <dbReference type="Proteomes" id="UP001501509"/>
    </source>
</evidence>